<dbReference type="Proteomes" id="UP000028981">
    <property type="component" value="Unassembled WGS sequence"/>
</dbReference>
<dbReference type="OrthoDB" id="9804286at2"/>
<reference evidence="3 4" key="1">
    <citation type="submission" date="2014-08" db="EMBL/GenBank/DDBJ databases">
        <authorList>
            <person name="Hassan Y.I."/>
            <person name="Lepp D."/>
            <person name="Zhou T."/>
        </authorList>
    </citation>
    <scope>NUCLEOTIDE SEQUENCE [LARGE SCALE GENOMIC DNA]</scope>
    <source>
        <strain evidence="3 4">IFO13584</strain>
    </source>
</reference>
<evidence type="ECO:0000313" key="3">
    <source>
        <dbReference type="EMBL" id="KFL29703.1"/>
    </source>
</evidence>
<dbReference type="EMBL" id="JQGC01000020">
    <property type="protein sequence ID" value="KFL29703.1"/>
    <property type="molecule type" value="Genomic_DNA"/>
</dbReference>
<evidence type="ECO:0000256" key="1">
    <source>
        <dbReference type="ARBA" id="ARBA00009919"/>
    </source>
</evidence>
<dbReference type="AlphaFoldDB" id="A0A087LYK0"/>
<dbReference type="Gene3D" id="3.40.250.10">
    <property type="entry name" value="Rhodanese-like domain"/>
    <property type="match status" value="1"/>
</dbReference>
<gene>
    <name evidence="3" type="ORF">JP75_19050</name>
</gene>
<dbReference type="InterPro" id="IPR036873">
    <property type="entry name" value="Rhodanese-like_dom_sf"/>
</dbReference>
<dbReference type="GO" id="GO:0004792">
    <property type="term" value="F:thiosulfate-cyanide sulfurtransferase activity"/>
    <property type="evidence" value="ECO:0007669"/>
    <property type="project" value="TreeGrafter"/>
</dbReference>
<dbReference type="CDD" id="cd00158">
    <property type="entry name" value="RHOD"/>
    <property type="match status" value="1"/>
</dbReference>
<dbReference type="STRING" id="46914.JP75_19050"/>
<name>A0A087LYK0_9HYPH</name>
<dbReference type="InterPro" id="IPR045886">
    <property type="entry name" value="ThiF/MoeB/HesA"/>
</dbReference>
<comment type="caution">
    <text evidence="3">The sequence shown here is derived from an EMBL/GenBank/DDBJ whole genome shotgun (WGS) entry which is preliminary data.</text>
</comment>
<dbReference type="InterPro" id="IPR000594">
    <property type="entry name" value="ThiF_NAD_FAD-bd"/>
</dbReference>
<dbReference type="RefSeq" id="WP_035085858.1">
    <property type="nucleotide sequence ID" value="NZ_JQGC01000020.1"/>
</dbReference>
<comment type="similarity">
    <text evidence="1">Belongs to the HesA/MoeB/ThiF family.</text>
</comment>
<dbReference type="GO" id="GO:0016779">
    <property type="term" value="F:nucleotidyltransferase activity"/>
    <property type="evidence" value="ECO:0007669"/>
    <property type="project" value="TreeGrafter"/>
</dbReference>
<evidence type="ECO:0000259" key="2">
    <source>
        <dbReference type="PROSITE" id="PS50206"/>
    </source>
</evidence>
<dbReference type="GO" id="GO:0005737">
    <property type="term" value="C:cytoplasm"/>
    <property type="evidence" value="ECO:0007669"/>
    <property type="project" value="TreeGrafter"/>
</dbReference>
<dbReference type="PROSITE" id="PS50206">
    <property type="entry name" value="RHODANESE_3"/>
    <property type="match status" value="1"/>
</dbReference>
<dbReference type="Pfam" id="PF00899">
    <property type="entry name" value="ThiF"/>
    <property type="match status" value="1"/>
</dbReference>
<protein>
    <submittedName>
        <fullName evidence="3">Thiamine biosynthesis protein ThiF</fullName>
    </submittedName>
</protein>
<accession>A0A087LYK0</accession>
<dbReference type="FunFam" id="3.40.50.720:FF:000080">
    <property type="entry name" value="Thiazole biosynthesis adenylyltransferase ThiF"/>
    <property type="match status" value="1"/>
</dbReference>
<dbReference type="InterPro" id="IPR001763">
    <property type="entry name" value="Rhodanese-like_dom"/>
</dbReference>
<sequence length="325" mass="33475">MTDRYIRQTTLTEVGATGQARLAAATVLVVGAGGLGSSVLQILAGAGVGAIVIVDHDHVDISNLHRQPLYDMGDIDAPKAEAARDAVLRANPDIVATAKWERLTPANATALIEKASIVIDAADNFAVTYMLSDQCLAAGKPLISASVVDLSGYVGVYCGGAPSYRAVFPDVPEVAGSCASIGVLGSAVAVLGSLQAHLALHVLLDLKPSVLGRMVSFDGHTMQFGGFSFADCPEPEHTAPFIGLADLAPEDIVIDLRGVAEAPVLPRPGALRMAPEEVGSLAAAHPGGRIVLCCRSGQRALRAAGRLQAMGRHNLALVALEGDPS</sequence>
<organism evidence="3 4">
    <name type="scientific">Devosia riboflavina</name>
    <dbReference type="NCBI Taxonomy" id="46914"/>
    <lineage>
        <taxon>Bacteria</taxon>
        <taxon>Pseudomonadati</taxon>
        <taxon>Pseudomonadota</taxon>
        <taxon>Alphaproteobacteria</taxon>
        <taxon>Hyphomicrobiales</taxon>
        <taxon>Devosiaceae</taxon>
        <taxon>Devosia</taxon>
    </lineage>
</organism>
<dbReference type="PANTHER" id="PTHR10953">
    <property type="entry name" value="UBIQUITIN-ACTIVATING ENZYME E1"/>
    <property type="match status" value="1"/>
</dbReference>
<dbReference type="Gene3D" id="3.40.50.720">
    <property type="entry name" value="NAD(P)-binding Rossmann-like Domain"/>
    <property type="match status" value="1"/>
</dbReference>
<proteinExistence type="inferred from homology"/>
<dbReference type="PANTHER" id="PTHR10953:SF102">
    <property type="entry name" value="ADENYLYLTRANSFERASE AND SULFURTRANSFERASE MOCS3"/>
    <property type="match status" value="1"/>
</dbReference>
<keyword evidence="4" id="KW-1185">Reference proteome</keyword>
<dbReference type="CDD" id="cd00757">
    <property type="entry name" value="ThiF_MoeB_HesA_family"/>
    <property type="match status" value="1"/>
</dbReference>
<evidence type="ECO:0000313" key="4">
    <source>
        <dbReference type="Proteomes" id="UP000028981"/>
    </source>
</evidence>
<feature type="domain" description="Rhodanese" evidence="2">
    <location>
        <begin position="247"/>
        <end position="321"/>
    </location>
</feature>
<dbReference type="GO" id="GO:0042292">
    <property type="term" value="F:URM1 activating enzyme activity"/>
    <property type="evidence" value="ECO:0007669"/>
    <property type="project" value="TreeGrafter"/>
</dbReference>
<dbReference type="SUPFAM" id="SSF69572">
    <property type="entry name" value="Activating enzymes of the ubiquitin-like proteins"/>
    <property type="match status" value="1"/>
</dbReference>
<dbReference type="SUPFAM" id="SSF52821">
    <property type="entry name" value="Rhodanese/Cell cycle control phosphatase"/>
    <property type="match status" value="1"/>
</dbReference>
<dbReference type="InterPro" id="IPR035985">
    <property type="entry name" value="Ubiquitin-activating_enz"/>
</dbReference>